<dbReference type="Pfam" id="PF01370">
    <property type="entry name" value="Epimerase"/>
    <property type="match status" value="1"/>
</dbReference>
<evidence type="ECO:0000259" key="2">
    <source>
        <dbReference type="Pfam" id="PF01370"/>
    </source>
</evidence>
<dbReference type="OrthoDB" id="9801773at2"/>
<dbReference type="KEGG" id="ccz:CCALI_00695"/>
<comment type="similarity">
    <text evidence="1">Belongs to the NAD(P)-dependent epimerase/dehydratase family. SDR39U1 subfamily.</text>
</comment>
<dbReference type="FunCoup" id="S0ETL3">
    <property type="interactions" value="281"/>
</dbReference>
<feature type="domain" description="NAD-dependent epimerase/dehydratase" evidence="2">
    <location>
        <begin position="3"/>
        <end position="225"/>
    </location>
</feature>
<evidence type="ECO:0000313" key="5">
    <source>
        <dbReference type="Proteomes" id="UP000014227"/>
    </source>
</evidence>
<dbReference type="PANTHER" id="PTHR11092">
    <property type="entry name" value="SUGAR NUCLEOTIDE EPIMERASE RELATED"/>
    <property type="match status" value="1"/>
</dbReference>
<dbReference type="STRING" id="454171.CP488_00458"/>
<dbReference type="InterPro" id="IPR010099">
    <property type="entry name" value="SDR39U1"/>
</dbReference>
<accession>S0ETL3</accession>
<dbReference type="EMBL" id="HF951689">
    <property type="protein sequence ID" value="CCW34520.1"/>
    <property type="molecule type" value="Genomic_DNA"/>
</dbReference>
<dbReference type="NCBIfam" id="TIGR01777">
    <property type="entry name" value="yfcH"/>
    <property type="match status" value="1"/>
</dbReference>
<dbReference type="InterPro" id="IPR013549">
    <property type="entry name" value="DUF1731"/>
</dbReference>
<dbReference type="SUPFAM" id="SSF51735">
    <property type="entry name" value="NAD(P)-binding Rossmann-fold domains"/>
    <property type="match status" value="1"/>
</dbReference>
<dbReference type="PATRIC" id="fig|1303518.3.peg.701"/>
<dbReference type="InterPro" id="IPR036291">
    <property type="entry name" value="NAD(P)-bd_dom_sf"/>
</dbReference>
<organism evidence="4 5">
    <name type="scientific">Chthonomonas calidirosea (strain DSM 23976 / ICMP 18418 / T49)</name>
    <dbReference type="NCBI Taxonomy" id="1303518"/>
    <lineage>
        <taxon>Bacteria</taxon>
        <taxon>Bacillati</taxon>
        <taxon>Armatimonadota</taxon>
        <taxon>Chthonomonadia</taxon>
        <taxon>Chthonomonadales</taxon>
        <taxon>Chthonomonadaceae</taxon>
        <taxon>Chthonomonas</taxon>
    </lineage>
</organism>
<dbReference type="Gene3D" id="3.40.50.720">
    <property type="entry name" value="NAD(P)-binding Rossmann-like Domain"/>
    <property type="match status" value="1"/>
</dbReference>
<evidence type="ECO:0000259" key="3">
    <source>
        <dbReference type="Pfam" id="PF08338"/>
    </source>
</evidence>
<dbReference type="PANTHER" id="PTHR11092:SF0">
    <property type="entry name" value="EPIMERASE FAMILY PROTEIN SDR39U1"/>
    <property type="match status" value="1"/>
</dbReference>
<dbReference type="eggNOG" id="COG1090">
    <property type="taxonomic scope" value="Bacteria"/>
</dbReference>
<dbReference type="InterPro" id="IPR001509">
    <property type="entry name" value="Epimerase_deHydtase"/>
</dbReference>
<dbReference type="Pfam" id="PF08338">
    <property type="entry name" value="DUF1731"/>
    <property type="match status" value="1"/>
</dbReference>
<evidence type="ECO:0000313" key="4">
    <source>
        <dbReference type="EMBL" id="CCW34520.1"/>
    </source>
</evidence>
<dbReference type="Proteomes" id="UP000014227">
    <property type="component" value="Chromosome I"/>
</dbReference>
<protein>
    <submittedName>
        <fullName evidence="4">TIGR01777 family protein</fullName>
    </submittedName>
</protein>
<gene>
    <name evidence="4" type="ORF">CCALI_00695</name>
</gene>
<evidence type="ECO:0000256" key="1">
    <source>
        <dbReference type="ARBA" id="ARBA00009353"/>
    </source>
</evidence>
<reference evidence="5" key="1">
    <citation type="submission" date="2013-03" db="EMBL/GenBank/DDBJ databases">
        <title>Genome sequence of Chthonomonas calidirosea, the first sequenced genome from the Armatimonadetes phylum (formally candidate division OP10).</title>
        <authorList>
            <person name="Lee K.C.Y."/>
            <person name="Morgan X.C."/>
            <person name="Dunfield P.F."/>
            <person name="Tamas I."/>
            <person name="Houghton K.M."/>
            <person name="Vyssotski M."/>
            <person name="Ryan J.L.J."/>
            <person name="Lagutin K."/>
            <person name="McDonald I.R."/>
            <person name="Stott M.B."/>
        </authorList>
    </citation>
    <scope>NUCLEOTIDE SEQUENCE [LARGE SCALE GENOMIC DNA]</scope>
    <source>
        <strain evidence="5">DSM 23976 / ICMP 18418 / T49</strain>
    </source>
</reference>
<dbReference type="RefSeq" id="WP_016482082.1">
    <property type="nucleotide sequence ID" value="NC_021487.1"/>
</dbReference>
<proteinExistence type="inferred from homology"/>
<feature type="domain" description="DUF1731" evidence="3">
    <location>
        <begin position="260"/>
        <end position="305"/>
    </location>
</feature>
<keyword evidence="5" id="KW-1185">Reference proteome</keyword>
<name>S0ETL3_CHTCT</name>
<sequence length="316" mass="34576">MRVLVTGATGFLGKALCTQLQKQGHTLSIVTRYPERVHSVFGANVESICWNHQSSLLKALEEAQAVINLAGASIAGKRWNAAYKEELVRSRVETTHTLVDSMHRCKQPPSILLSASAVGYYGDCNDKMITEERPAGSDFLAELCLQWEAEANRARQCGARVATMRLATVLGPGGALAKMLRPFPSLPINPWKLGLGGPFGSGKQWMPWIHIEDAVGLFLWALQEASLDGPCNAVAPETISNLEFARALASLYGKQASFPIPAFLLRLLLGEFAESLLASQRVVPAVAKRLGYTYRYPELLPALKESVTVLERVFKQ</sequence>
<dbReference type="CDD" id="cd05242">
    <property type="entry name" value="SDR_a8"/>
    <property type="match status" value="1"/>
</dbReference>
<dbReference type="HOGENOM" id="CLU_047373_0_3_0"/>
<dbReference type="AlphaFoldDB" id="S0ETL3"/>
<dbReference type="InParanoid" id="S0ETL3"/>